<keyword evidence="2" id="KW-1185">Reference proteome</keyword>
<proteinExistence type="predicted"/>
<comment type="caution">
    <text evidence="1">The sequence shown here is derived from an EMBL/GenBank/DDBJ whole genome shotgun (WGS) entry which is preliminary data.</text>
</comment>
<organism evidence="1 2">
    <name type="scientific">Dreissena polymorpha</name>
    <name type="common">Zebra mussel</name>
    <name type="synonym">Mytilus polymorpha</name>
    <dbReference type="NCBI Taxonomy" id="45954"/>
    <lineage>
        <taxon>Eukaryota</taxon>
        <taxon>Metazoa</taxon>
        <taxon>Spiralia</taxon>
        <taxon>Lophotrochozoa</taxon>
        <taxon>Mollusca</taxon>
        <taxon>Bivalvia</taxon>
        <taxon>Autobranchia</taxon>
        <taxon>Heteroconchia</taxon>
        <taxon>Euheterodonta</taxon>
        <taxon>Imparidentia</taxon>
        <taxon>Neoheterodontei</taxon>
        <taxon>Myida</taxon>
        <taxon>Dreissenoidea</taxon>
        <taxon>Dreissenidae</taxon>
        <taxon>Dreissena</taxon>
    </lineage>
</organism>
<reference evidence="1" key="1">
    <citation type="journal article" date="2019" name="bioRxiv">
        <title>The Genome of the Zebra Mussel, Dreissena polymorpha: A Resource for Invasive Species Research.</title>
        <authorList>
            <person name="McCartney M.A."/>
            <person name="Auch B."/>
            <person name="Kono T."/>
            <person name="Mallez S."/>
            <person name="Zhang Y."/>
            <person name="Obille A."/>
            <person name="Becker A."/>
            <person name="Abrahante J.E."/>
            <person name="Garbe J."/>
            <person name="Badalamenti J.P."/>
            <person name="Herman A."/>
            <person name="Mangelson H."/>
            <person name="Liachko I."/>
            <person name="Sullivan S."/>
            <person name="Sone E.D."/>
            <person name="Koren S."/>
            <person name="Silverstein K.A.T."/>
            <person name="Beckman K.B."/>
            <person name="Gohl D.M."/>
        </authorList>
    </citation>
    <scope>NUCLEOTIDE SEQUENCE</scope>
    <source>
        <strain evidence="1">Duluth1</strain>
        <tissue evidence="1">Whole animal</tissue>
    </source>
</reference>
<evidence type="ECO:0000313" key="1">
    <source>
        <dbReference type="EMBL" id="KAH3750451.1"/>
    </source>
</evidence>
<dbReference type="GO" id="GO:0007018">
    <property type="term" value="P:microtubule-based movement"/>
    <property type="evidence" value="ECO:0007669"/>
    <property type="project" value="InterPro"/>
</dbReference>
<dbReference type="AlphaFoldDB" id="A0A9D4DKJ7"/>
<accession>A0A9D4DKJ7</accession>
<dbReference type="InterPro" id="IPR026983">
    <property type="entry name" value="DHC"/>
</dbReference>
<dbReference type="Gene3D" id="3.40.50.300">
    <property type="entry name" value="P-loop containing nucleotide triphosphate hydrolases"/>
    <property type="match status" value="1"/>
</dbReference>
<dbReference type="GO" id="GO:0030286">
    <property type="term" value="C:dynein complex"/>
    <property type="evidence" value="ECO:0007669"/>
    <property type="project" value="InterPro"/>
</dbReference>
<dbReference type="GO" id="GO:0051959">
    <property type="term" value="F:dynein light intermediate chain binding"/>
    <property type="evidence" value="ECO:0007669"/>
    <property type="project" value="InterPro"/>
</dbReference>
<dbReference type="Pfam" id="PF12775">
    <property type="entry name" value="AAA_7"/>
    <property type="match status" value="1"/>
</dbReference>
<dbReference type="InterPro" id="IPR027417">
    <property type="entry name" value="P-loop_NTPase"/>
</dbReference>
<evidence type="ECO:0000313" key="2">
    <source>
        <dbReference type="Proteomes" id="UP000828390"/>
    </source>
</evidence>
<reference evidence="1" key="2">
    <citation type="submission" date="2020-11" db="EMBL/GenBank/DDBJ databases">
        <authorList>
            <person name="McCartney M.A."/>
            <person name="Auch B."/>
            <person name="Kono T."/>
            <person name="Mallez S."/>
            <person name="Becker A."/>
            <person name="Gohl D.M."/>
            <person name="Silverstein K.A.T."/>
            <person name="Koren S."/>
            <person name="Bechman K.B."/>
            <person name="Herman A."/>
            <person name="Abrahante J.E."/>
            <person name="Garbe J."/>
        </authorList>
    </citation>
    <scope>NUCLEOTIDE SEQUENCE</scope>
    <source>
        <strain evidence="1">Duluth1</strain>
        <tissue evidence="1">Whole animal</tissue>
    </source>
</reference>
<dbReference type="Proteomes" id="UP000828390">
    <property type="component" value="Unassembled WGS sequence"/>
</dbReference>
<name>A0A9D4DKJ7_DREPO</name>
<protein>
    <submittedName>
        <fullName evidence="1">Uncharacterized protein</fullName>
    </submittedName>
</protein>
<dbReference type="EMBL" id="JAIWYP010000010">
    <property type="protein sequence ID" value="KAH3750451.1"/>
    <property type="molecule type" value="Genomic_DNA"/>
</dbReference>
<sequence>MDDFNMPAKDTFGSQPPLELIKLWLDYGFWYDREKQTQKYIKVSLNLFILTQ</sequence>
<gene>
    <name evidence="1" type="ORF">DPMN_184974</name>
</gene>
<dbReference type="PANTHER" id="PTHR46961">
    <property type="entry name" value="DYNEIN HEAVY CHAIN 1, AXONEMAL-LIKE PROTEIN"/>
    <property type="match status" value="1"/>
</dbReference>
<dbReference type="GO" id="GO:0045505">
    <property type="term" value="F:dynein intermediate chain binding"/>
    <property type="evidence" value="ECO:0007669"/>
    <property type="project" value="InterPro"/>
</dbReference>
<dbReference type="PANTHER" id="PTHR46961:SF8">
    <property type="entry name" value="DYNEIN AXONEMAL HEAVY CHAIN 7"/>
    <property type="match status" value="1"/>
</dbReference>